<dbReference type="Pfam" id="PF00977">
    <property type="entry name" value="His_biosynth"/>
    <property type="match status" value="1"/>
</dbReference>
<dbReference type="EMBL" id="VBAO01000164">
    <property type="protein sequence ID" value="TMI81572.1"/>
    <property type="molecule type" value="Genomic_DNA"/>
</dbReference>
<dbReference type="InterPro" id="IPR013785">
    <property type="entry name" value="Aldolase_TIM"/>
</dbReference>
<comment type="similarity">
    <text evidence="4 12 13">Belongs to the HisA/HisF family.</text>
</comment>
<dbReference type="InterPro" id="IPR023016">
    <property type="entry name" value="HisA/PriA"/>
</dbReference>
<evidence type="ECO:0000256" key="8">
    <source>
        <dbReference type="ARBA" id="ARBA00022605"/>
    </source>
</evidence>
<keyword evidence="8 12" id="KW-0028">Amino-acid biosynthesis</keyword>
<comment type="catalytic activity">
    <reaction evidence="1 12 14">
        <text>1-(5-phospho-beta-D-ribosyl)-5-[(5-phospho-beta-D-ribosylamino)methylideneamino]imidazole-4-carboxamide = 5-[(5-phospho-1-deoxy-D-ribulos-1-ylimino)methylamino]-1-(5-phospho-beta-D-ribosyl)imidazole-4-carboxamide</text>
        <dbReference type="Rhea" id="RHEA:15469"/>
        <dbReference type="ChEBI" id="CHEBI:58435"/>
        <dbReference type="ChEBI" id="CHEBI:58525"/>
        <dbReference type="EC" id="5.3.1.16"/>
    </reaction>
</comment>
<comment type="subcellular location">
    <subcellularLocation>
        <location evidence="2 12 14">Cytoplasm</location>
    </subcellularLocation>
</comment>
<gene>
    <name evidence="12 15" type="primary">hisA</name>
    <name evidence="15" type="ORF">E6H04_06295</name>
</gene>
<evidence type="ECO:0000256" key="10">
    <source>
        <dbReference type="ARBA" id="ARBA00023235"/>
    </source>
</evidence>
<comment type="caution">
    <text evidence="15">The sequence shown here is derived from an EMBL/GenBank/DDBJ whole genome shotgun (WGS) entry which is preliminary data.</text>
</comment>
<protein>
    <recommendedName>
        <fullName evidence="6 12">1-(5-phosphoribosyl)-5-[(5-phosphoribosylamino)methylideneamino] imidazole-4-carboxamide isomerase</fullName>
        <ecNumber evidence="5 12">5.3.1.16</ecNumber>
    </recommendedName>
    <alternativeName>
        <fullName evidence="11 12">Phosphoribosylformimino-5-aminoimidazole carboxamide ribotide isomerase</fullName>
    </alternativeName>
</protein>
<dbReference type="GO" id="GO:0000162">
    <property type="term" value="P:L-tryptophan biosynthetic process"/>
    <property type="evidence" value="ECO:0007669"/>
    <property type="project" value="TreeGrafter"/>
</dbReference>
<dbReference type="UniPathway" id="UPA00031">
    <property type="reaction ID" value="UER00009"/>
</dbReference>
<accession>A0A537JE04</accession>
<dbReference type="InterPro" id="IPR011060">
    <property type="entry name" value="RibuloseP-bd_barrel"/>
</dbReference>
<dbReference type="HAMAP" id="MF_01014">
    <property type="entry name" value="HisA"/>
    <property type="match status" value="1"/>
</dbReference>
<dbReference type="EC" id="5.3.1.16" evidence="5 12"/>
<dbReference type="NCBIfam" id="TIGR00007">
    <property type="entry name" value="1-(5-phosphoribosyl)-5-[(5-phosphoribosylamino)methylideneamino]imidazole-4-carboxamide isomerase"/>
    <property type="match status" value="1"/>
</dbReference>
<feature type="active site" description="Proton donor" evidence="12">
    <location>
        <position position="129"/>
    </location>
</feature>
<comment type="pathway">
    <text evidence="3 12 14">Amino-acid biosynthesis; L-histidine biosynthesis; L-histidine from 5-phospho-alpha-D-ribose 1-diphosphate: step 4/9.</text>
</comment>
<name>A0A537JE04_9BACT</name>
<dbReference type="InterPro" id="IPR006062">
    <property type="entry name" value="His_biosynth"/>
</dbReference>
<dbReference type="PANTHER" id="PTHR43090">
    <property type="entry name" value="1-(5-PHOSPHORIBOSYL)-5-[(5-PHOSPHORIBOSYLAMINO)METHYLIDENEAMINO] IMIDAZOLE-4-CARBOXAMIDE ISOMERASE"/>
    <property type="match status" value="1"/>
</dbReference>
<dbReference type="SUPFAM" id="SSF51366">
    <property type="entry name" value="Ribulose-phoshate binding barrel"/>
    <property type="match status" value="1"/>
</dbReference>
<dbReference type="PANTHER" id="PTHR43090:SF2">
    <property type="entry name" value="1-(5-PHOSPHORIBOSYL)-5-[(5-PHOSPHORIBOSYLAMINO)METHYLIDENEAMINO] IMIDAZOLE-4-CARBOXAMIDE ISOMERASE"/>
    <property type="match status" value="1"/>
</dbReference>
<evidence type="ECO:0000256" key="5">
    <source>
        <dbReference type="ARBA" id="ARBA00012550"/>
    </source>
</evidence>
<dbReference type="AlphaFoldDB" id="A0A537JE04"/>
<dbReference type="FunFam" id="3.20.20.70:FF:000009">
    <property type="entry name" value="1-(5-phosphoribosyl)-5-[(5-phosphoribosylamino)methylideneamino] imidazole-4-carboxamide isomerase"/>
    <property type="match status" value="1"/>
</dbReference>
<evidence type="ECO:0000256" key="12">
    <source>
        <dbReference type="HAMAP-Rule" id="MF_01014"/>
    </source>
</evidence>
<evidence type="ECO:0000256" key="11">
    <source>
        <dbReference type="ARBA" id="ARBA00030547"/>
    </source>
</evidence>
<evidence type="ECO:0000256" key="1">
    <source>
        <dbReference type="ARBA" id="ARBA00000901"/>
    </source>
</evidence>
<evidence type="ECO:0000256" key="2">
    <source>
        <dbReference type="ARBA" id="ARBA00004496"/>
    </source>
</evidence>
<evidence type="ECO:0000256" key="3">
    <source>
        <dbReference type="ARBA" id="ARBA00005133"/>
    </source>
</evidence>
<dbReference type="Proteomes" id="UP000320048">
    <property type="component" value="Unassembled WGS sequence"/>
</dbReference>
<evidence type="ECO:0000313" key="16">
    <source>
        <dbReference type="Proteomes" id="UP000320048"/>
    </source>
</evidence>
<dbReference type="Gene3D" id="3.20.20.70">
    <property type="entry name" value="Aldolase class I"/>
    <property type="match status" value="1"/>
</dbReference>
<sequence length="240" mass="25159">MLVLPAVDVRGGRCVRLIQGEADSERVYDGDPVDAALRWQTAGAAWLHVIDLDGAFSGAPVNVAVIQRLIAAVRVPVEVGGGVRSLEAVTRWLEAGAARVILGTAAVSGTELLVEACRRFGERIAVAIDARRGLAAAEGWVTRPGLSATAAATQAVQAGARRIIYTDIERDGMLWGPNVAAVERMLREVSVPVIAAGGIASVEDILRLRELEAAGLEGGIVGRALYEGRVRLEELLAAAA</sequence>
<dbReference type="GO" id="GO:0000105">
    <property type="term" value="P:L-histidine biosynthetic process"/>
    <property type="evidence" value="ECO:0007669"/>
    <property type="project" value="UniProtKB-UniRule"/>
</dbReference>
<dbReference type="GO" id="GO:0005737">
    <property type="term" value="C:cytoplasm"/>
    <property type="evidence" value="ECO:0007669"/>
    <property type="project" value="UniProtKB-SubCell"/>
</dbReference>
<organism evidence="15 16">
    <name type="scientific">Candidatus Segetimicrobium genomatis</name>
    <dbReference type="NCBI Taxonomy" id="2569760"/>
    <lineage>
        <taxon>Bacteria</taxon>
        <taxon>Bacillati</taxon>
        <taxon>Candidatus Sysuimicrobiota</taxon>
        <taxon>Candidatus Sysuimicrobiia</taxon>
        <taxon>Candidatus Sysuimicrobiales</taxon>
        <taxon>Candidatus Segetimicrobiaceae</taxon>
        <taxon>Candidatus Segetimicrobium</taxon>
    </lineage>
</organism>
<evidence type="ECO:0000256" key="9">
    <source>
        <dbReference type="ARBA" id="ARBA00023102"/>
    </source>
</evidence>
<keyword evidence="7 12" id="KW-0963">Cytoplasm</keyword>
<proteinExistence type="inferred from homology"/>
<keyword evidence="9 12" id="KW-0368">Histidine biosynthesis</keyword>
<evidence type="ECO:0000256" key="6">
    <source>
        <dbReference type="ARBA" id="ARBA00018464"/>
    </source>
</evidence>
<evidence type="ECO:0000256" key="4">
    <source>
        <dbReference type="ARBA" id="ARBA00009667"/>
    </source>
</evidence>
<dbReference type="InterPro" id="IPR006063">
    <property type="entry name" value="HisA_bact_arch"/>
</dbReference>
<dbReference type="GO" id="GO:0003949">
    <property type="term" value="F:1-(5-phosphoribosyl)-5-[(5-phosphoribosylamino)methylideneamino]imidazole-4-carboxamide isomerase activity"/>
    <property type="evidence" value="ECO:0007669"/>
    <property type="project" value="UniProtKB-UniRule"/>
</dbReference>
<dbReference type="InterPro" id="IPR044524">
    <property type="entry name" value="Isoase_HisA-like"/>
</dbReference>
<keyword evidence="10 12" id="KW-0413">Isomerase</keyword>
<evidence type="ECO:0000256" key="13">
    <source>
        <dbReference type="RuleBase" id="RU003657"/>
    </source>
</evidence>
<evidence type="ECO:0000256" key="14">
    <source>
        <dbReference type="RuleBase" id="RU003658"/>
    </source>
</evidence>
<reference evidence="15 16" key="1">
    <citation type="journal article" date="2019" name="Nat. Microbiol.">
        <title>Mediterranean grassland soil C-N compound turnover is dependent on rainfall and depth, and is mediated by genomically divergent microorganisms.</title>
        <authorList>
            <person name="Diamond S."/>
            <person name="Andeer P.F."/>
            <person name="Li Z."/>
            <person name="Crits-Christoph A."/>
            <person name="Burstein D."/>
            <person name="Anantharaman K."/>
            <person name="Lane K.R."/>
            <person name="Thomas B.C."/>
            <person name="Pan C."/>
            <person name="Northen T.R."/>
            <person name="Banfield J.F."/>
        </authorList>
    </citation>
    <scope>NUCLEOTIDE SEQUENCE [LARGE SCALE GENOMIC DNA]</scope>
    <source>
        <strain evidence="15">NP_7</strain>
    </source>
</reference>
<evidence type="ECO:0000256" key="7">
    <source>
        <dbReference type="ARBA" id="ARBA00022490"/>
    </source>
</evidence>
<evidence type="ECO:0000313" key="15">
    <source>
        <dbReference type="EMBL" id="TMI81572.1"/>
    </source>
</evidence>
<dbReference type="CDD" id="cd04732">
    <property type="entry name" value="HisA"/>
    <property type="match status" value="1"/>
</dbReference>
<feature type="active site" description="Proton acceptor" evidence="12">
    <location>
        <position position="8"/>
    </location>
</feature>